<dbReference type="Proteomes" id="UP000762676">
    <property type="component" value="Unassembled WGS sequence"/>
</dbReference>
<comment type="caution">
    <text evidence="1">The sequence shown here is derived from an EMBL/GenBank/DDBJ whole genome shotgun (WGS) entry which is preliminary data.</text>
</comment>
<dbReference type="SUPFAM" id="SSF49842">
    <property type="entry name" value="TNF-like"/>
    <property type="match status" value="1"/>
</dbReference>
<sequence length="229" mass="25835">MLGRGVEKSNCHATVSWVSSFQVDIGQAVFDLMGNLADGRHAPDMVQTKLLSLEVHLKMSGTEVNKDTWYRNVPRAFRIGKENDYDPVVYFHALWLHPLVYKKPVPVVFDEHFNKVSGSYSASNGVFTAPEDGVYMARVRVGAMDSETSEWIFPDFKVIRETDEGILTLKVNVISPEDSRLFFPPPKQLKLSKGDSVRLVVESQVPDNQWKGMTPGITVWLYDVMALLN</sequence>
<reference evidence="1 2" key="1">
    <citation type="journal article" date="2021" name="Elife">
        <title>Chloroplast acquisition without the gene transfer in kleptoplastic sea slugs, Plakobranchus ocellatus.</title>
        <authorList>
            <person name="Maeda T."/>
            <person name="Takahashi S."/>
            <person name="Yoshida T."/>
            <person name="Shimamura S."/>
            <person name="Takaki Y."/>
            <person name="Nagai Y."/>
            <person name="Toyoda A."/>
            <person name="Suzuki Y."/>
            <person name="Arimoto A."/>
            <person name="Ishii H."/>
            <person name="Satoh N."/>
            <person name="Nishiyama T."/>
            <person name="Hasebe M."/>
            <person name="Maruyama T."/>
            <person name="Minagawa J."/>
            <person name="Obokata J."/>
            <person name="Shigenobu S."/>
        </authorList>
    </citation>
    <scope>NUCLEOTIDE SEQUENCE [LARGE SCALE GENOMIC DNA]</scope>
</reference>
<organism evidence="1 2">
    <name type="scientific">Elysia marginata</name>
    <dbReference type="NCBI Taxonomy" id="1093978"/>
    <lineage>
        <taxon>Eukaryota</taxon>
        <taxon>Metazoa</taxon>
        <taxon>Spiralia</taxon>
        <taxon>Lophotrochozoa</taxon>
        <taxon>Mollusca</taxon>
        <taxon>Gastropoda</taxon>
        <taxon>Heterobranchia</taxon>
        <taxon>Euthyneura</taxon>
        <taxon>Panpulmonata</taxon>
        <taxon>Sacoglossa</taxon>
        <taxon>Placobranchoidea</taxon>
        <taxon>Plakobranchidae</taxon>
        <taxon>Elysia</taxon>
    </lineage>
</organism>
<name>A0AAV4GN65_9GAST</name>
<dbReference type="Gene3D" id="2.60.120.40">
    <property type="match status" value="1"/>
</dbReference>
<proteinExistence type="predicted"/>
<dbReference type="AlphaFoldDB" id="A0AAV4GN65"/>
<evidence type="ECO:0000313" key="1">
    <source>
        <dbReference type="EMBL" id="GFR87188.1"/>
    </source>
</evidence>
<gene>
    <name evidence="1" type="ORF">ElyMa_000740300</name>
</gene>
<dbReference type="InterPro" id="IPR008983">
    <property type="entry name" value="Tumour_necrosis_fac-like_dom"/>
</dbReference>
<dbReference type="EMBL" id="BMAT01001502">
    <property type="protein sequence ID" value="GFR87188.1"/>
    <property type="molecule type" value="Genomic_DNA"/>
</dbReference>
<evidence type="ECO:0000313" key="2">
    <source>
        <dbReference type="Proteomes" id="UP000762676"/>
    </source>
</evidence>
<protein>
    <recommendedName>
        <fullName evidence="3">C1q domain-containing protein</fullName>
    </recommendedName>
</protein>
<evidence type="ECO:0008006" key="3">
    <source>
        <dbReference type="Google" id="ProtNLM"/>
    </source>
</evidence>
<keyword evidence="2" id="KW-1185">Reference proteome</keyword>
<accession>A0AAV4GN65</accession>